<reference evidence="4" key="1">
    <citation type="submission" date="2015-02" db="EMBL/GenBank/DDBJ databases">
        <title>Genome sequencing for Strongylocentrotus purpuratus.</title>
        <authorList>
            <person name="Murali S."/>
            <person name="Liu Y."/>
            <person name="Vee V."/>
            <person name="English A."/>
            <person name="Wang M."/>
            <person name="Skinner E."/>
            <person name="Han Y."/>
            <person name="Muzny D.M."/>
            <person name="Worley K.C."/>
            <person name="Gibbs R.A."/>
        </authorList>
    </citation>
    <scope>NUCLEOTIDE SEQUENCE</scope>
</reference>
<dbReference type="AlphaFoldDB" id="A0A7M7PKK7"/>
<keyword evidence="2" id="KW-0560">Oxidoreductase</keyword>
<dbReference type="RefSeq" id="XP_030852611.1">
    <property type="nucleotide sequence ID" value="XM_030996751.1"/>
</dbReference>
<dbReference type="SUPFAM" id="SSF89733">
    <property type="entry name" value="L-sulfolactate dehydrogenase-like"/>
    <property type="match status" value="1"/>
</dbReference>
<dbReference type="PANTHER" id="PTHR11091:SF0">
    <property type="entry name" value="MALATE DEHYDROGENASE"/>
    <property type="match status" value="1"/>
</dbReference>
<dbReference type="Pfam" id="PF02615">
    <property type="entry name" value="Ldh_2"/>
    <property type="match status" value="1"/>
</dbReference>
<evidence type="ECO:0000256" key="2">
    <source>
        <dbReference type="ARBA" id="ARBA00023002"/>
    </source>
</evidence>
<dbReference type="GO" id="GO:0016491">
    <property type="term" value="F:oxidoreductase activity"/>
    <property type="evidence" value="ECO:0007669"/>
    <property type="project" value="UniProtKB-KW"/>
</dbReference>
<dbReference type="OMA" id="RMGHYGE"/>
<dbReference type="GeneID" id="578436"/>
<protein>
    <recommendedName>
        <fullName evidence="5">Malate dehydrogenase</fullName>
    </recommendedName>
</protein>
<dbReference type="Proteomes" id="UP000007110">
    <property type="component" value="Unassembled WGS sequence"/>
</dbReference>
<dbReference type="InParanoid" id="A0A7M7PKK7"/>
<dbReference type="EnsemblMetazoa" id="XM_030996751">
    <property type="protein sequence ID" value="XP_030852611"/>
    <property type="gene ID" value="LOC578436"/>
</dbReference>
<dbReference type="OrthoDB" id="7881616at2759"/>
<reference evidence="3" key="2">
    <citation type="submission" date="2021-01" db="UniProtKB">
        <authorList>
            <consortium name="EnsemblMetazoa"/>
        </authorList>
    </citation>
    <scope>IDENTIFICATION</scope>
</reference>
<dbReference type="Gene3D" id="1.10.1530.10">
    <property type="match status" value="1"/>
</dbReference>
<dbReference type="KEGG" id="spu:578436"/>
<sequence length="371" mass="39495">MAASGDTSVNDSEDKVFVRLDDVRKFIKEAIELSGLRTSYAELQAKVLVDADCKGKTSHGLGLLHMILLNISEGSIVDSEPVVLHETVGSAWLDGQGCLGAVVGSFAIKKAIEKAAQNGIGWVTAKGSHHLGSLEWFSMQACQQGMIGLCMSNTWPASVVPGSKQRVLGTNPICLAAAGLDGDYLLFDSALTVTAMRKVKEKTKSGDGSVPEGWGVDQNGQPTTDGASILNNGALLPLGGISPLTGGHKGFGLILLVEVLTSVLAGSAFSSDIGKKDGESGAFVGKDFGQTFIAIDPSHFGGGFSDRLQFLLDYCRHLEPVDESNPVKMPGERGRLNYQRAHKDGGLWYSKQLIHQMNDWMKKLGGDFMLQ</sequence>
<evidence type="ECO:0008006" key="5">
    <source>
        <dbReference type="Google" id="ProtNLM"/>
    </source>
</evidence>
<evidence type="ECO:0000256" key="1">
    <source>
        <dbReference type="ARBA" id="ARBA00006056"/>
    </source>
</evidence>
<name>A0A7M7PKK7_STRPU</name>
<accession>A0A7M7PKK7</accession>
<proteinExistence type="inferred from homology"/>
<evidence type="ECO:0000313" key="4">
    <source>
        <dbReference type="Proteomes" id="UP000007110"/>
    </source>
</evidence>
<comment type="similarity">
    <text evidence="1">Belongs to the LDH2/MDH2 oxidoreductase family.</text>
</comment>
<evidence type="ECO:0000313" key="3">
    <source>
        <dbReference type="EnsemblMetazoa" id="XP_030852611"/>
    </source>
</evidence>
<keyword evidence="4" id="KW-1185">Reference proteome</keyword>
<dbReference type="InterPro" id="IPR043143">
    <property type="entry name" value="Mal/L-sulf/L-lact_DH-like_NADP"/>
</dbReference>
<dbReference type="PANTHER" id="PTHR11091">
    <property type="entry name" value="OXIDOREDUCTASE-RELATED"/>
    <property type="match status" value="1"/>
</dbReference>
<dbReference type="InterPro" id="IPR003767">
    <property type="entry name" value="Malate/L-lactate_DH-like"/>
</dbReference>
<dbReference type="InterPro" id="IPR036111">
    <property type="entry name" value="Mal/L-sulfo/L-lacto_DH-like_sf"/>
</dbReference>
<organism evidence="3 4">
    <name type="scientific">Strongylocentrotus purpuratus</name>
    <name type="common">Purple sea urchin</name>
    <dbReference type="NCBI Taxonomy" id="7668"/>
    <lineage>
        <taxon>Eukaryota</taxon>
        <taxon>Metazoa</taxon>
        <taxon>Echinodermata</taxon>
        <taxon>Eleutherozoa</taxon>
        <taxon>Echinozoa</taxon>
        <taxon>Echinoidea</taxon>
        <taxon>Euechinoidea</taxon>
        <taxon>Echinacea</taxon>
        <taxon>Camarodonta</taxon>
        <taxon>Echinidea</taxon>
        <taxon>Strongylocentrotidae</taxon>
        <taxon>Strongylocentrotus</taxon>
    </lineage>
</organism>
<dbReference type="InterPro" id="IPR043144">
    <property type="entry name" value="Mal/L-sulf/L-lact_DH-like_ah"/>
</dbReference>
<dbReference type="Gene3D" id="3.30.1370.60">
    <property type="entry name" value="Hypothetical oxidoreductase yiak, domain 2"/>
    <property type="match status" value="1"/>
</dbReference>